<proteinExistence type="predicted"/>
<protein>
    <submittedName>
        <fullName evidence="1">Uncharacterized protein</fullName>
    </submittedName>
</protein>
<name>A0A834F338_ORYME</name>
<evidence type="ECO:0000313" key="2">
    <source>
        <dbReference type="Proteomes" id="UP000646548"/>
    </source>
</evidence>
<organism evidence="1 2">
    <name type="scientific">Oryzias melastigma</name>
    <name type="common">Marine medaka</name>
    <dbReference type="NCBI Taxonomy" id="30732"/>
    <lineage>
        <taxon>Eukaryota</taxon>
        <taxon>Metazoa</taxon>
        <taxon>Chordata</taxon>
        <taxon>Craniata</taxon>
        <taxon>Vertebrata</taxon>
        <taxon>Euteleostomi</taxon>
        <taxon>Actinopterygii</taxon>
        <taxon>Neopterygii</taxon>
        <taxon>Teleostei</taxon>
        <taxon>Neoteleostei</taxon>
        <taxon>Acanthomorphata</taxon>
        <taxon>Ovalentaria</taxon>
        <taxon>Atherinomorphae</taxon>
        <taxon>Beloniformes</taxon>
        <taxon>Adrianichthyidae</taxon>
        <taxon>Oryziinae</taxon>
        <taxon>Oryzias</taxon>
    </lineage>
</organism>
<comment type="caution">
    <text evidence="1">The sequence shown here is derived from an EMBL/GenBank/DDBJ whole genome shotgun (WGS) entry which is preliminary data.</text>
</comment>
<dbReference type="Proteomes" id="UP000646548">
    <property type="component" value="Unassembled WGS sequence"/>
</dbReference>
<accession>A0A834F338</accession>
<dbReference type="EMBL" id="WKFB01000440">
    <property type="protein sequence ID" value="KAF6723095.1"/>
    <property type="molecule type" value="Genomic_DNA"/>
</dbReference>
<dbReference type="AlphaFoldDB" id="A0A834F338"/>
<gene>
    <name evidence="1" type="ORF">FQA47_000296</name>
</gene>
<evidence type="ECO:0000313" key="1">
    <source>
        <dbReference type="EMBL" id="KAF6723095.1"/>
    </source>
</evidence>
<sequence>MDVQTLDLQDCSLRGSVWSEALMDFRLKLDSDVDSGALRLSRIIYIERQIFQSLSFRNPMGLRSSAASETEKIWFQRWRQKTHQESDGVLLFLTCKQKLKSRKP</sequence>
<reference evidence="1" key="1">
    <citation type="journal article" name="BMC Genomics">
        <title>Long-read sequencing and de novo genome assembly of marine medaka (Oryzias melastigma).</title>
        <authorList>
            <person name="Liang P."/>
            <person name="Saqib H.S.A."/>
            <person name="Ni X."/>
            <person name="Shen Y."/>
        </authorList>
    </citation>
    <scope>NUCLEOTIDE SEQUENCE</scope>
    <source>
        <strain evidence="1">Bigg-433</strain>
    </source>
</reference>